<sequence length="249" mass="28910">MIDDTKVAGLLSDLQKLDEAGRDRILDLLSLEVMKDVLKASLRQSERRGDSTMPPNPPVTKDMSEVVHRQDERPTKQAGQTTVLKYHKRPRIEEDTRGQAIVEREVIEIETDEDDATNSLIIRRSSRLKECVRRMEMITDSEAELMRRFKDMWSMNEHTITQYTTYTHNLQKYTTSCVCIHSMLLAKDPTFTRGGRLYKSADDRCIDAGYPCASFRWDGRQRRYFIQLAPLPQVLPKGKSHEELGYWVL</sequence>
<accession>W6YX16</accession>
<dbReference type="Proteomes" id="UP000054032">
    <property type="component" value="Unassembled WGS sequence"/>
</dbReference>
<evidence type="ECO:0000256" key="1">
    <source>
        <dbReference type="SAM" id="MobiDB-lite"/>
    </source>
</evidence>
<dbReference type="KEGG" id="bor:COCMIDRAFT_38206"/>
<evidence type="ECO:0000313" key="2">
    <source>
        <dbReference type="EMBL" id="EUC43937.1"/>
    </source>
</evidence>
<organism evidence="2 3">
    <name type="scientific">Bipolaris oryzae ATCC 44560</name>
    <dbReference type="NCBI Taxonomy" id="930090"/>
    <lineage>
        <taxon>Eukaryota</taxon>
        <taxon>Fungi</taxon>
        <taxon>Dikarya</taxon>
        <taxon>Ascomycota</taxon>
        <taxon>Pezizomycotina</taxon>
        <taxon>Dothideomycetes</taxon>
        <taxon>Pleosporomycetidae</taxon>
        <taxon>Pleosporales</taxon>
        <taxon>Pleosporineae</taxon>
        <taxon>Pleosporaceae</taxon>
        <taxon>Bipolaris</taxon>
    </lineage>
</organism>
<dbReference type="AlphaFoldDB" id="W6YX16"/>
<dbReference type="RefSeq" id="XP_007689569.1">
    <property type="nucleotide sequence ID" value="XM_007691379.1"/>
</dbReference>
<dbReference type="HOGENOM" id="CLU_933857_0_0_1"/>
<evidence type="ECO:0000313" key="3">
    <source>
        <dbReference type="Proteomes" id="UP000054032"/>
    </source>
</evidence>
<dbReference type="eggNOG" id="ENOG502RJ6G">
    <property type="taxonomic scope" value="Eukaryota"/>
</dbReference>
<reference evidence="2 3" key="1">
    <citation type="journal article" date="2013" name="PLoS Genet.">
        <title>Comparative genome structure, secondary metabolite, and effector coding capacity across Cochliobolus pathogens.</title>
        <authorList>
            <person name="Condon B.J."/>
            <person name="Leng Y."/>
            <person name="Wu D."/>
            <person name="Bushley K.E."/>
            <person name="Ohm R.A."/>
            <person name="Otillar R."/>
            <person name="Martin J."/>
            <person name="Schackwitz W."/>
            <person name="Grimwood J."/>
            <person name="MohdZainudin N."/>
            <person name="Xue C."/>
            <person name="Wang R."/>
            <person name="Manning V.A."/>
            <person name="Dhillon B."/>
            <person name="Tu Z.J."/>
            <person name="Steffenson B.J."/>
            <person name="Salamov A."/>
            <person name="Sun H."/>
            <person name="Lowry S."/>
            <person name="LaButti K."/>
            <person name="Han J."/>
            <person name="Copeland A."/>
            <person name="Lindquist E."/>
            <person name="Barry K."/>
            <person name="Schmutz J."/>
            <person name="Baker S.E."/>
            <person name="Ciuffetti L.M."/>
            <person name="Grigoriev I.V."/>
            <person name="Zhong S."/>
            <person name="Turgeon B.G."/>
        </authorList>
    </citation>
    <scope>NUCLEOTIDE SEQUENCE [LARGE SCALE GENOMIC DNA]</scope>
    <source>
        <strain evidence="2 3">ATCC 44560</strain>
    </source>
</reference>
<feature type="region of interest" description="Disordered" evidence="1">
    <location>
        <begin position="42"/>
        <end position="83"/>
    </location>
</feature>
<dbReference type="EMBL" id="KI964016">
    <property type="protein sequence ID" value="EUC43937.1"/>
    <property type="molecule type" value="Genomic_DNA"/>
</dbReference>
<protein>
    <submittedName>
        <fullName evidence="2">Uncharacterized protein</fullName>
    </submittedName>
</protein>
<feature type="compositionally biased region" description="Basic and acidic residues" evidence="1">
    <location>
        <begin position="62"/>
        <end position="75"/>
    </location>
</feature>
<dbReference type="OrthoDB" id="3673812at2759"/>
<dbReference type="GeneID" id="19123426"/>
<gene>
    <name evidence="2" type="ORF">COCMIDRAFT_38206</name>
</gene>
<proteinExistence type="predicted"/>
<name>W6YX16_COCMI</name>
<keyword evidence="3" id="KW-1185">Reference proteome</keyword>